<dbReference type="GeneID" id="77807844"/>
<proteinExistence type="predicted"/>
<organism evidence="2 3">
    <name type="scientific">Puccinia triticina</name>
    <dbReference type="NCBI Taxonomy" id="208348"/>
    <lineage>
        <taxon>Eukaryota</taxon>
        <taxon>Fungi</taxon>
        <taxon>Dikarya</taxon>
        <taxon>Basidiomycota</taxon>
        <taxon>Pucciniomycotina</taxon>
        <taxon>Pucciniomycetes</taxon>
        <taxon>Pucciniales</taxon>
        <taxon>Pucciniaceae</taxon>
        <taxon>Puccinia</taxon>
    </lineage>
</organism>
<name>A0ABY7CBI6_9BASI</name>
<feature type="region of interest" description="Disordered" evidence="1">
    <location>
        <begin position="160"/>
        <end position="229"/>
    </location>
</feature>
<evidence type="ECO:0000313" key="3">
    <source>
        <dbReference type="Proteomes" id="UP001164743"/>
    </source>
</evidence>
<feature type="compositionally biased region" description="Low complexity" evidence="1">
    <location>
        <begin position="285"/>
        <end position="297"/>
    </location>
</feature>
<evidence type="ECO:0000313" key="2">
    <source>
        <dbReference type="EMBL" id="WAQ82566.1"/>
    </source>
</evidence>
<dbReference type="RefSeq" id="XP_053018121.1">
    <property type="nucleotide sequence ID" value="XM_053166949.1"/>
</dbReference>
<reference evidence="2" key="1">
    <citation type="submission" date="2022-10" db="EMBL/GenBank/DDBJ databases">
        <title>Puccinia triticina Genome sequencing and assembly.</title>
        <authorList>
            <person name="Li C."/>
        </authorList>
    </citation>
    <scope>NUCLEOTIDE SEQUENCE</scope>
    <source>
        <strain evidence="2">Pt15</strain>
    </source>
</reference>
<dbReference type="Proteomes" id="UP001164743">
    <property type="component" value="Chromosome 2A"/>
</dbReference>
<feature type="compositionally biased region" description="Acidic residues" evidence="1">
    <location>
        <begin position="380"/>
        <end position="401"/>
    </location>
</feature>
<sequence>MAPHAIRLDSIWGSYSVEWNDPTSSYQWSVASVQSPRMGQKDYGSLSPYESSQNPRPYYRTYFSPSPYPLRARGASASASTRPGSSVHNPILIMDGPMYRGGVIRPSWFQWSRQRLEAFNRPNRPRTRVNCSADGPASPDHRPFVVAGLAMAQVALIIASSDRPDSPSELRTPSPSPSRVPPGLVGLHPRFQGADAASPGQASPVYQPRLPGERSHPNSPIYRPASDEADNPFLVSNRVVIGDEWLVPAAPRPSNLTSPAISCRNSIADSSEYGSHSSAEYGDRSQGSGASGSSQSGEATAETNRADDGMDLLIEWSGGVRPSPYSITCFLPGRSLLSAPPEQVPPPPEWDDTWTTLPDWLNQPAPTGNEPNGHQPIEVDAVDPEGGADADGDANGEADADGVTETDLADDVSMSSISRASTPSIIGQPPIEDYPFLSDLQVQALLEPHLPLAIEHRARFAIDSEAYTRLYHTFARAFVPYCQQIPNEVVNGRIQRLRNTTATAPVWRGVDQKLDSPQTKRILV</sequence>
<accession>A0ABY7CBI6</accession>
<feature type="region of interest" description="Disordered" evidence="1">
    <location>
        <begin position="362"/>
        <end position="401"/>
    </location>
</feature>
<evidence type="ECO:0000256" key="1">
    <source>
        <dbReference type="SAM" id="MobiDB-lite"/>
    </source>
</evidence>
<keyword evidence="3" id="KW-1185">Reference proteome</keyword>
<dbReference type="EMBL" id="CP110422">
    <property type="protein sequence ID" value="WAQ82566.1"/>
    <property type="molecule type" value="Genomic_DNA"/>
</dbReference>
<feature type="region of interest" description="Disordered" evidence="1">
    <location>
        <begin position="271"/>
        <end position="306"/>
    </location>
</feature>
<gene>
    <name evidence="2" type="ORF">PtA15_2A883</name>
</gene>
<protein>
    <submittedName>
        <fullName evidence="2">Uncharacterized protein</fullName>
    </submittedName>
</protein>